<dbReference type="InParanoid" id="A0A166MPY8"/>
<evidence type="ECO:0000313" key="1">
    <source>
        <dbReference type="EMBL" id="KZV78272.1"/>
    </source>
</evidence>
<accession>A0A166MPY8</accession>
<dbReference type="AlphaFoldDB" id="A0A166MPY8"/>
<organism evidence="1 2">
    <name type="scientific">Exidia glandulosa HHB12029</name>
    <dbReference type="NCBI Taxonomy" id="1314781"/>
    <lineage>
        <taxon>Eukaryota</taxon>
        <taxon>Fungi</taxon>
        <taxon>Dikarya</taxon>
        <taxon>Basidiomycota</taxon>
        <taxon>Agaricomycotina</taxon>
        <taxon>Agaricomycetes</taxon>
        <taxon>Auriculariales</taxon>
        <taxon>Exidiaceae</taxon>
        <taxon>Exidia</taxon>
    </lineage>
</organism>
<dbReference type="EMBL" id="KV426997">
    <property type="protein sequence ID" value="KZV78272.1"/>
    <property type="molecule type" value="Genomic_DNA"/>
</dbReference>
<dbReference type="Proteomes" id="UP000077266">
    <property type="component" value="Unassembled WGS sequence"/>
</dbReference>
<gene>
    <name evidence="1" type="ORF">EXIGLDRAFT_784079</name>
</gene>
<protein>
    <recommendedName>
        <fullName evidence="3">F-box domain-containing protein</fullName>
    </recommendedName>
</protein>
<proteinExistence type="predicted"/>
<evidence type="ECO:0008006" key="3">
    <source>
        <dbReference type="Google" id="ProtNLM"/>
    </source>
</evidence>
<dbReference type="InterPro" id="IPR032675">
    <property type="entry name" value="LRR_dom_sf"/>
</dbReference>
<evidence type="ECO:0000313" key="2">
    <source>
        <dbReference type="Proteomes" id="UP000077266"/>
    </source>
</evidence>
<sequence>MEATHLETLTINGKGVFFPYDLARRFSFPSLRSASVKYLSTRPYMALDSAGVTVFIGSALRTVRTLELDFDIGYDLSPVLITGLESCLHLEHLTLHAYGRDADAGVDVITALSKTDTPWLCPRLQTLTLHICPQALGDFGALLNLATKRAASRVSAGQGLTEISVYLKEYVDESGADKHELSLLRQLLNGILSSPSRLPQWPSPYAPRS</sequence>
<keyword evidence="2" id="KW-1185">Reference proteome</keyword>
<dbReference type="Gene3D" id="3.80.10.10">
    <property type="entry name" value="Ribonuclease Inhibitor"/>
    <property type="match status" value="1"/>
</dbReference>
<reference evidence="1 2" key="1">
    <citation type="journal article" date="2016" name="Mol. Biol. Evol.">
        <title>Comparative Genomics of Early-Diverging Mushroom-Forming Fungi Provides Insights into the Origins of Lignocellulose Decay Capabilities.</title>
        <authorList>
            <person name="Nagy L.G."/>
            <person name="Riley R."/>
            <person name="Tritt A."/>
            <person name="Adam C."/>
            <person name="Daum C."/>
            <person name="Floudas D."/>
            <person name="Sun H."/>
            <person name="Yadav J.S."/>
            <person name="Pangilinan J."/>
            <person name="Larsson K.H."/>
            <person name="Matsuura K."/>
            <person name="Barry K."/>
            <person name="Labutti K."/>
            <person name="Kuo R."/>
            <person name="Ohm R.A."/>
            <person name="Bhattacharya S.S."/>
            <person name="Shirouzu T."/>
            <person name="Yoshinaga Y."/>
            <person name="Martin F.M."/>
            <person name="Grigoriev I.V."/>
            <person name="Hibbett D.S."/>
        </authorList>
    </citation>
    <scope>NUCLEOTIDE SEQUENCE [LARGE SCALE GENOMIC DNA]</scope>
    <source>
        <strain evidence="1 2">HHB12029</strain>
    </source>
</reference>
<name>A0A166MPY8_EXIGL</name>